<dbReference type="EMBL" id="JNVN01001569">
    <property type="protein sequence ID" value="KHJ33203.1"/>
    <property type="molecule type" value="Genomic_DNA"/>
</dbReference>
<proteinExistence type="predicted"/>
<accession>A0A0B1P4K2</accession>
<dbReference type="STRING" id="52586.A0A0B1P4K2"/>
<comment type="caution">
    <text evidence="1">The sequence shown here is derived from an EMBL/GenBank/DDBJ whole genome shotgun (WGS) entry which is preliminary data.</text>
</comment>
<protein>
    <submittedName>
        <fullName evidence="1">Uncharacterized protein</fullName>
    </submittedName>
</protein>
<dbReference type="OMA" id="ACHEATI"/>
<dbReference type="PANTHER" id="PTHR11439:SF467">
    <property type="entry name" value="INTEGRASE CATALYTIC DOMAIN-CONTAINING PROTEIN"/>
    <property type="match status" value="1"/>
</dbReference>
<dbReference type="HOGENOM" id="CLU_001650_6_0_1"/>
<dbReference type="PANTHER" id="PTHR11439">
    <property type="entry name" value="GAG-POL-RELATED RETROTRANSPOSON"/>
    <property type="match status" value="1"/>
</dbReference>
<dbReference type="Proteomes" id="UP000030854">
    <property type="component" value="Unassembled WGS sequence"/>
</dbReference>
<dbReference type="CDD" id="cd09272">
    <property type="entry name" value="RNase_HI_RT_Ty1"/>
    <property type="match status" value="1"/>
</dbReference>
<keyword evidence="2" id="KW-1185">Reference proteome</keyword>
<evidence type="ECO:0000313" key="1">
    <source>
        <dbReference type="EMBL" id="KHJ33203.1"/>
    </source>
</evidence>
<gene>
    <name evidence="1" type="ORF">EV44_g5927</name>
</gene>
<evidence type="ECO:0000313" key="2">
    <source>
        <dbReference type="Proteomes" id="UP000030854"/>
    </source>
</evidence>
<dbReference type="AlphaFoldDB" id="A0A0B1P4K2"/>
<reference evidence="1 2" key="1">
    <citation type="journal article" date="2014" name="BMC Genomics">
        <title>Adaptive genomic structural variation in the grape powdery mildew pathogen, Erysiphe necator.</title>
        <authorList>
            <person name="Jones L."/>
            <person name="Riaz S."/>
            <person name="Morales-Cruz A."/>
            <person name="Amrine K.C."/>
            <person name="McGuire B."/>
            <person name="Gubler W.D."/>
            <person name="Walker M.A."/>
            <person name="Cantu D."/>
        </authorList>
    </citation>
    <scope>NUCLEOTIDE SEQUENCE [LARGE SCALE GENOMIC DNA]</scope>
    <source>
        <strain evidence="2">c</strain>
    </source>
</reference>
<name>A0A0B1P4K2_UNCNE</name>
<organism evidence="1 2">
    <name type="scientific">Uncinula necator</name>
    <name type="common">Grape powdery mildew</name>
    <dbReference type="NCBI Taxonomy" id="52586"/>
    <lineage>
        <taxon>Eukaryota</taxon>
        <taxon>Fungi</taxon>
        <taxon>Dikarya</taxon>
        <taxon>Ascomycota</taxon>
        <taxon>Pezizomycotina</taxon>
        <taxon>Leotiomycetes</taxon>
        <taxon>Erysiphales</taxon>
        <taxon>Erysiphaceae</taxon>
        <taxon>Erysiphe</taxon>
    </lineage>
</organism>
<sequence length="254" mass="29085">MSTNSKIDMRKFKGKASEKEIYEFQKLVGNFKFSSYILRCDTAQATSLMTGYMCNPSPQYYQHMLRVPRYLFSCLSRSLLHRKDHKHRIDFGEYSLYCAVDSSFADDFDSAKSKTGYVIFMAGCPVVWRSTLQSTVSTLTCEAEYATIFEAVKECAWIRNFLSELDQMPTGPIPIFEDNTGAVKWAKDDGMTSGRRHVRIEYHYSVEESRNGNVDVRQISSAQNAADGFTKPLSFEQFSRFIQHLGLYDDNTAL</sequence>